<evidence type="ECO:0000313" key="3">
    <source>
        <dbReference type="EMBL" id="MBW0466347.1"/>
    </source>
</evidence>
<dbReference type="EMBL" id="AVOT02001274">
    <property type="protein sequence ID" value="MBW0466347.1"/>
    <property type="molecule type" value="Genomic_DNA"/>
</dbReference>
<protein>
    <recommendedName>
        <fullName evidence="2">Retrotransposon gag domain-containing protein</fullName>
    </recommendedName>
</protein>
<name>A0A9Q3GH92_9BASI</name>
<feature type="compositionally biased region" description="Polar residues" evidence="1">
    <location>
        <begin position="1"/>
        <end position="15"/>
    </location>
</feature>
<evidence type="ECO:0000256" key="1">
    <source>
        <dbReference type="SAM" id="MobiDB-lite"/>
    </source>
</evidence>
<dbReference type="OrthoDB" id="2514346at2759"/>
<evidence type="ECO:0000313" key="4">
    <source>
        <dbReference type="Proteomes" id="UP000765509"/>
    </source>
</evidence>
<sequence>MQVQHSPPAKNTISQRHQDVLTPTARAPLDCTPSVHQLSANLERGPPMKEAAPSRKREIDWGKLKMKRGESVGEEESEETEVAAALEGATEATEAENLAHSHQPLVSQAEPNFLKMMEQMTQFMGQLTQAVSPRNNSKTPAFNTLSIKAPDCFDGTQAHKLRGFIQSCELIFHNDTANFFSYRKKVMYSTSFITGRAGKWIKTYLSNISNENPSYVLNNWQLFEAQLFTLFGDPHEVRKDEQELDNLRMKESGHVSLYIADFRNSMSRIRDWGERAYIHVYRRGLESRLLD</sequence>
<reference evidence="3" key="1">
    <citation type="submission" date="2021-03" db="EMBL/GenBank/DDBJ databases">
        <title>Draft genome sequence of rust myrtle Austropuccinia psidii MF-1, a brazilian biotype.</title>
        <authorList>
            <person name="Quecine M.C."/>
            <person name="Pachon D.M.R."/>
            <person name="Bonatelli M.L."/>
            <person name="Correr F.H."/>
            <person name="Franceschini L.M."/>
            <person name="Leite T.F."/>
            <person name="Margarido G.R.A."/>
            <person name="Almeida C.A."/>
            <person name="Ferrarezi J.A."/>
            <person name="Labate C.A."/>
        </authorList>
    </citation>
    <scope>NUCLEOTIDE SEQUENCE</scope>
    <source>
        <strain evidence="3">MF-1</strain>
    </source>
</reference>
<feature type="region of interest" description="Disordered" evidence="1">
    <location>
        <begin position="38"/>
        <end position="57"/>
    </location>
</feature>
<dbReference type="AlphaFoldDB" id="A0A9Q3GH92"/>
<feature type="region of interest" description="Disordered" evidence="1">
    <location>
        <begin position="1"/>
        <end position="31"/>
    </location>
</feature>
<dbReference type="Pfam" id="PF03732">
    <property type="entry name" value="Retrotrans_gag"/>
    <property type="match status" value="1"/>
</dbReference>
<organism evidence="3 4">
    <name type="scientific">Austropuccinia psidii MF-1</name>
    <dbReference type="NCBI Taxonomy" id="1389203"/>
    <lineage>
        <taxon>Eukaryota</taxon>
        <taxon>Fungi</taxon>
        <taxon>Dikarya</taxon>
        <taxon>Basidiomycota</taxon>
        <taxon>Pucciniomycotina</taxon>
        <taxon>Pucciniomycetes</taxon>
        <taxon>Pucciniales</taxon>
        <taxon>Sphaerophragmiaceae</taxon>
        <taxon>Austropuccinia</taxon>
    </lineage>
</organism>
<gene>
    <name evidence="3" type="ORF">O181_006062</name>
</gene>
<feature type="domain" description="Retrotransposon gag" evidence="2">
    <location>
        <begin position="190"/>
        <end position="286"/>
    </location>
</feature>
<proteinExistence type="predicted"/>
<keyword evidence="4" id="KW-1185">Reference proteome</keyword>
<dbReference type="InterPro" id="IPR005162">
    <property type="entry name" value="Retrotrans_gag_dom"/>
</dbReference>
<accession>A0A9Q3GH92</accession>
<comment type="caution">
    <text evidence="3">The sequence shown here is derived from an EMBL/GenBank/DDBJ whole genome shotgun (WGS) entry which is preliminary data.</text>
</comment>
<dbReference type="Proteomes" id="UP000765509">
    <property type="component" value="Unassembled WGS sequence"/>
</dbReference>
<evidence type="ECO:0000259" key="2">
    <source>
        <dbReference type="Pfam" id="PF03732"/>
    </source>
</evidence>